<dbReference type="PANTHER" id="PTHR33470">
    <property type="entry name" value="OS01G0164075 PROTEIN"/>
    <property type="match status" value="1"/>
</dbReference>
<evidence type="ECO:0000313" key="4">
    <source>
        <dbReference type="Proteomes" id="UP000306102"/>
    </source>
</evidence>
<dbReference type="EMBL" id="SDRB02001930">
    <property type="protein sequence ID" value="THG20424.1"/>
    <property type="molecule type" value="Genomic_DNA"/>
</dbReference>
<evidence type="ECO:0008006" key="5">
    <source>
        <dbReference type="Google" id="ProtNLM"/>
    </source>
</evidence>
<protein>
    <recommendedName>
        <fullName evidence="5">Pollen Ole e 1 allergen and extensin family protein</fullName>
    </recommendedName>
</protein>
<keyword evidence="4" id="KW-1185">Reference proteome</keyword>
<dbReference type="STRING" id="542762.A0A4S4EV96"/>
<dbReference type="Pfam" id="PF01190">
    <property type="entry name" value="Pollen_Ole_e_1"/>
    <property type="match status" value="1"/>
</dbReference>
<name>A0A4S4EV96_CAMSN</name>
<dbReference type="GO" id="GO:0071944">
    <property type="term" value="C:cell periphery"/>
    <property type="evidence" value="ECO:0007669"/>
    <property type="project" value="TreeGrafter"/>
</dbReference>
<dbReference type="PANTHER" id="PTHR33470:SF4">
    <property type="entry name" value="OS01G0164025 PROTEIN"/>
    <property type="match status" value="1"/>
</dbReference>
<dbReference type="AlphaFoldDB" id="A0A4S4EV96"/>
<proteinExistence type="predicted"/>
<organism evidence="3 4">
    <name type="scientific">Camellia sinensis var. sinensis</name>
    <name type="common">China tea</name>
    <dbReference type="NCBI Taxonomy" id="542762"/>
    <lineage>
        <taxon>Eukaryota</taxon>
        <taxon>Viridiplantae</taxon>
        <taxon>Streptophyta</taxon>
        <taxon>Embryophyta</taxon>
        <taxon>Tracheophyta</taxon>
        <taxon>Spermatophyta</taxon>
        <taxon>Magnoliopsida</taxon>
        <taxon>eudicotyledons</taxon>
        <taxon>Gunneridae</taxon>
        <taxon>Pentapetalae</taxon>
        <taxon>asterids</taxon>
        <taxon>Ericales</taxon>
        <taxon>Theaceae</taxon>
        <taxon>Camellia</taxon>
    </lineage>
</organism>
<feature type="chain" id="PRO_5020619279" description="Pollen Ole e 1 allergen and extensin family protein" evidence="2">
    <location>
        <begin position="23"/>
        <end position="175"/>
    </location>
</feature>
<feature type="signal peptide" evidence="2">
    <location>
        <begin position="1"/>
        <end position="22"/>
    </location>
</feature>
<evidence type="ECO:0000256" key="2">
    <source>
        <dbReference type="SAM" id="SignalP"/>
    </source>
</evidence>
<gene>
    <name evidence="3" type="ORF">TEA_009283</name>
</gene>
<accession>A0A4S4EV96</accession>
<dbReference type="GO" id="GO:0009826">
    <property type="term" value="P:unidimensional cell growth"/>
    <property type="evidence" value="ECO:0007669"/>
    <property type="project" value="TreeGrafter"/>
</dbReference>
<evidence type="ECO:0000313" key="3">
    <source>
        <dbReference type="EMBL" id="THG20424.1"/>
    </source>
</evidence>
<sequence length="175" mass="19265">MASTQIMIVASLLLLAIHSIAAYENVPAKAVEKNVDVVVEGMVYCQSCEHFGTWSMSGAEPISAAKVSVICKDYRNRVSYYKVFETDAHGYFYAQLEGFKMGHSLLDHPLTSCHVKLVSSPLQSCNLLSNVNYGLNGSPLRYENKRMLGKNYEAVVYAAGPLAFRPAHCTPTSHL</sequence>
<dbReference type="GO" id="GO:0048767">
    <property type="term" value="P:root hair elongation"/>
    <property type="evidence" value="ECO:0007669"/>
    <property type="project" value="TreeGrafter"/>
</dbReference>
<reference evidence="3 4" key="1">
    <citation type="journal article" date="2018" name="Proc. Natl. Acad. Sci. U.S.A.">
        <title>Draft genome sequence of Camellia sinensis var. sinensis provides insights into the evolution of the tea genome and tea quality.</title>
        <authorList>
            <person name="Wei C."/>
            <person name="Yang H."/>
            <person name="Wang S."/>
            <person name="Zhao J."/>
            <person name="Liu C."/>
            <person name="Gao L."/>
            <person name="Xia E."/>
            <person name="Lu Y."/>
            <person name="Tai Y."/>
            <person name="She G."/>
            <person name="Sun J."/>
            <person name="Cao H."/>
            <person name="Tong W."/>
            <person name="Gao Q."/>
            <person name="Li Y."/>
            <person name="Deng W."/>
            <person name="Jiang X."/>
            <person name="Wang W."/>
            <person name="Chen Q."/>
            <person name="Zhang S."/>
            <person name="Li H."/>
            <person name="Wu J."/>
            <person name="Wang P."/>
            <person name="Li P."/>
            <person name="Shi C."/>
            <person name="Zheng F."/>
            <person name="Jian J."/>
            <person name="Huang B."/>
            <person name="Shan D."/>
            <person name="Shi M."/>
            <person name="Fang C."/>
            <person name="Yue Y."/>
            <person name="Li F."/>
            <person name="Li D."/>
            <person name="Wei S."/>
            <person name="Han B."/>
            <person name="Jiang C."/>
            <person name="Yin Y."/>
            <person name="Xia T."/>
            <person name="Zhang Z."/>
            <person name="Bennetzen J.L."/>
            <person name="Zhao S."/>
            <person name="Wan X."/>
        </authorList>
    </citation>
    <scope>NUCLEOTIDE SEQUENCE [LARGE SCALE GENOMIC DNA]</scope>
    <source>
        <strain evidence="4">cv. Shuchazao</strain>
        <tissue evidence="3">Leaf</tissue>
    </source>
</reference>
<keyword evidence="1 2" id="KW-0732">Signal</keyword>
<comment type="caution">
    <text evidence="3">The sequence shown here is derived from an EMBL/GenBank/DDBJ whole genome shotgun (WGS) entry which is preliminary data.</text>
</comment>
<evidence type="ECO:0000256" key="1">
    <source>
        <dbReference type="ARBA" id="ARBA00022729"/>
    </source>
</evidence>
<dbReference type="Proteomes" id="UP000306102">
    <property type="component" value="Unassembled WGS sequence"/>
</dbReference>